<evidence type="ECO:0000256" key="2">
    <source>
        <dbReference type="ARBA" id="ARBA00022801"/>
    </source>
</evidence>
<dbReference type="Proteomes" id="UP001191019">
    <property type="component" value="Unassembled WGS sequence"/>
</dbReference>
<sequence>MIYLTSNPDKMREAKEFFEKKYGIEVEILNPDFEPVEIQATTCSEVVAYTVKDAAERLGKAVVKSDAGFYADALGGLPGPYSKYFDKQIGVEKFLHMLKDESNRKARIEHCWAYCEPGEEPKVFIGGSDGTIATEESGQSSRWVDKFFIPDGETRTISAIRDENYEESNKYWGDAKQQLVNYLLSKEK</sequence>
<reference evidence="3 4" key="2">
    <citation type="journal article" date="2020" name="Cell Rep.">
        <title>Acquisition and Adaptation of Ultra-small Parasitic Reduced Genome Bacteria to Mammalian Hosts.</title>
        <authorList>
            <person name="McLean J.S."/>
            <person name="Bor B."/>
            <person name="Kerns K.A."/>
            <person name="Liu Q."/>
            <person name="To T.T."/>
            <person name="Solden L."/>
            <person name="Hendrickson E.L."/>
            <person name="Wrighton K."/>
            <person name="Shi W."/>
            <person name="He X."/>
        </authorList>
    </citation>
    <scope>NUCLEOTIDE SEQUENCE [LARGE SCALE GENOMIC DNA]</scope>
    <source>
        <strain evidence="3 4">TM7_G3_2_Rum_HOT_351B</strain>
    </source>
</reference>
<evidence type="ECO:0000313" key="4">
    <source>
        <dbReference type="Proteomes" id="UP001191019"/>
    </source>
</evidence>
<comment type="caution">
    <text evidence="3">The sequence shown here is derived from an EMBL/GenBank/DDBJ whole genome shotgun (WGS) entry which is preliminary data.</text>
</comment>
<comment type="similarity">
    <text evidence="1">Belongs to the HAM1 NTPase family.</text>
</comment>
<dbReference type="Pfam" id="PF01725">
    <property type="entry name" value="Ham1p_like"/>
    <property type="match status" value="1"/>
</dbReference>
<reference evidence="3 4" key="1">
    <citation type="journal article" date="2018" name="bioRxiv">
        <title>Evidence of independent acquisition and adaption of ultra-small bacteria to human hosts across the highly diverse yet reduced genomes of the phylum Saccharibacteria.</title>
        <authorList>
            <person name="McLean J.S."/>
            <person name="Bor B."/>
            <person name="To T.T."/>
            <person name="Liu Q."/>
            <person name="Kearns K.A."/>
            <person name="Solden L.M."/>
            <person name="Wrighton K.C."/>
            <person name="He X."/>
            <person name="Shi W."/>
        </authorList>
    </citation>
    <scope>NUCLEOTIDE SEQUENCE [LARGE SCALE GENOMIC DNA]</scope>
    <source>
        <strain evidence="3 4">TM7_G3_2_Rum_HOT_351B</strain>
    </source>
</reference>
<proteinExistence type="inferred from homology"/>
<dbReference type="EMBL" id="PRLM01000003">
    <property type="protein sequence ID" value="RYC74779.1"/>
    <property type="molecule type" value="Genomic_DNA"/>
</dbReference>
<gene>
    <name evidence="3" type="ORF">G3RUM_00320</name>
</gene>
<dbReference type="EC" id="3.6.1.9" evidence="3"/>
<dbReference type="PANTHER" id="PTHR11067:SF9">
    <property type="entry name" value="INOSINE TRIPHOSPHATE PYROPHOSPHATASE"/>
    <property type="match status" value="1"/>
</dbReference>
<dbReference type="SUPFAM" id="SSF52972">
    <property type="entry name" value="ITPase-like"/>
    <property type="match status" value="1"/>
</dbReference>
<protein>
    <submittedName>
        <fullName evidence="3">Non-canonical purine NTP pyrophosphatase</fullName>
        <ecNumber evidence="3">3.6.1.9</ecNumber>
    </submittedName>
</protein>
<keyword evidence="2 3" id="KW-0378">Hydrolase</keyword>
<dbReference type="RefSeq" id="WP_129734735.1">
    <property type="nucleotide sequence ID" value="NZ_PRLM01000003.1"/>
</dbReference>
<dbReference type="InterPro" id="IPR029001">
    <property type="entry name" value="ITPase-like_fam"/>
</dbReference>
<dbReference type="InterPro" id="IPR002637">
    <property type="entry name" value="RdgB/HAM1"/>
</dbReference>
<evidence type="ECO:0000313" key="3">
    <source>
        <dbReference type="EMBL" id="RYC74779.1"/>
    </source>
</evidence>
<keyword evidence="4" id="KW-1185">Reference proteome</keyword>
<dbReference type="GO" id="GO:0047429">
    <property type="term" value="F:nucleoside triphosphate diphosphatase activity"/>
    <property type="evidence" value="ECO:0007669"/>
    <property type="project" value="UniProtKB-EC"/>
</dbReference>
<name>A0ABY0FP88_9BACT</name>
<organism evidence="3 4">
    <name type="scientific">Candidatus Nanosyncoccus alces</name>
    <dbReference type="NCBI Taxonomy" id="2171997"/>
    <lineage>
        <taxon>Bacteria</taxon>
        <taxon>Candidatus Saccharimonadota</taxon>
        <taxon>Candidatus Nanosyncoccalia</taxon>
        <taxon>Candidatus Nanosyncoccales</taxon>
        <taxon>Candidatus Nanosyncoccaceae</taxon>
        <taxon>Candidatus Nanosyncoccus</taxon>
    </lineage>
</organism>
<dbReference type="PANTHER" id="PTHR11067">
    <property type="entry name" value="INOSINE TRIPHOSPHATE PYROPHOSPHATASE/HAM1 PROTEIN"/>
    <property type="match status" value="1"/>
</dbReference>
<dbReference type="Gene3D" id="3.90.950.10">
    <property type="match status" value="1"/>
</dbReference>
<accession>A0ABY0FP88</accession>
<evidence type="ECO:0000256" key="1">
    <source>
        <dbReference type="ARBA" id="ARBA00008023"/>
    </source>
</evidence>